<evidence type="ECO:0000256" key="3">
    <source>
        <dbReference type="SAM" id="Phobius"/>
    </source>
</evidence>
<dbReference type="Proteomes" id="UP000835052">
    <property type="component" value="Unassembled WGS sequence"/>
</dbReference>
<keyword evidence="5" id="KW-1185">Reference proteome</keyword>
<reference evidence="4" key="1">
    <citation type="submission" date="2020-10" db="EMBL/GenBank/DDBJ databases">
        <authorList>
            <person name="Kikuchi T."/>
        </authorList>
    </citation>
    <scope>NUCLEOTIDE SEQUENCE</scope>
    <source>
        <strain evidence="4">NKZ352</strain>
    </source>
</reference>
<name>A0A8S1GXL1_9PELO</name>
<evidence type="ECO:0000256" key="2">
    <source>
        <dbReference type="SAM" id="MobiDB-lite"/>
    </source>
</evidence>
<proteinExistence type="predicted"/>
<feature type="region of interest" description="Disordered" evidence="2">
    <location>
        <begin position="105"/>
        <end position="131"/>
    </location>
</feature>
<accession>A0A8S1GXL1</accession>
<evidence type="ECO:0000313" key="5">
    <source>
        <dbReference type="Proteomes" id="UP000835052"/>
    </source>
</evidence>
<comment type="caution">
    <text evidence="4">The sequence shown here is derived from an EMBL/GenBank/DDBJ whole genome shotgun (WGS) entry which is preliminary data.</text>
</comment>
<dbReference type="AlphaFoldDB" id="A0A8S1GXL1"/>
<sequence length="131" mass="14382">MQISSHAVPLVSHFQSFSFLHGNQLLQVPNTEYTMSDPCECLFDHEAAMRRLISLLRDTQNLCTDTGCETDSLTGSGGGTIMLWSMMWAILAMALFFFRPNSMRSGSNNSLEKPGPSNGEDNNQPPPPTVG</sequence>
<dbReference type="PANTHER" id="PTHR31019">
    <property type="entry name" value="SMALL INTEGRAL MEMBRANE PROTEIN 14"/>
    <property type="match status" value="1"/>
</dbReference>
<evidence type="ECO:0000256" key="1">
    <source>
        <dbReference type="ARBA" id="ARBA00017902"/>
    </source>
</evidence>
<evidence type="ECO:0000313" key="4">
    <source>
        <dbReference type="EMBL" id="CAD6185930.1"/>
    </source>
</evidence>
<dbReference type="EMBL" id="CAJGYM010000003">
    <property type="protein sequence ID" value="CAD6185930.1"/>
    <property type="molecule type" value="Genomic_DNA"/>
</dbReference>
<keyword evidence="3" id="KW-1133">Transmembrane helix</keyword>
<dbReference type="PANTHER" id="PTHR31019:SF1">
    <property type="entry name" value="SMALL INTEGRAL MEMBRANE PROTEIN 14"/>
    <property type="match status" value="1"/>
</dbReference>
<dbReference type="OrthoDB" id="10054061at2759"/>
<protein>
    <recommendedName>
        <fullName evidence="1">Small integral membrane protein 14</fullName>
    </recommendedName>
</protein>
<dbReference type="GO" id="GO:0005783">
    <property type="term" value="C:endoplasmic reticulum"/>
    <property type="evidence" value="ECO:0007669"/>
    <property type="project" value="TreeGrafter"/>
</dbReference>
<keyword evidence="3" id="KW-0812">Transmembrane</keyword>
<gene>
    <name evidence="4" type="ORF">CAUJ_LOCUS1849</name>
</gene>
<feature type="transmembrane region" description="Helical" evidence="3">
    <location>
        <begin position="81"/>
        <end position="98"/>
    </location>
</feature>
<keyword evidence="3" id="KW-0472">Membrane</keyword>
<organism evidence="4 5">
    <name type="scientific">Caenorhabditis auriculariae</name>
    <dbReference type="NCBI Taxonomy" id="2777116"/>
    <lineage>
        <taxon>Eukaryota</taxon>
        <taxon>Metazoa</taxon>
        <taxon>Ecdysozoa</taxon>
        <taxon>Nematoda</taxon>
        <taxon>Chromadorea</taxon>
        <taxon>Rhabditida</taxon>
        <taxon>Rhabditina</taxon>
        <taxon>Rhabditomorpha</taxon>
        <taxon>Rhabditoidea</taxon>
        <taxon>Rhabditidae</taxon>
        <taxon>Peloderinae</taxon>
        <taxon>Caenorhabditis</taxon>
    </lineage>
</organism>
<dbReference type="Pfam" id="PF11027">
    <property type="entry name" value="DUF2615"/>
    <property type="match status" value="1"/>
</dbReference>
<dbReference type="InterPro" id="IPR020309">
    <property type="entry name" value="Smim-14"/>
</dbReference>